<feature type="domain" description="Phosphoribosyltransferase" evidence="1">
    <location>
        <begin position="19"/>
        <end position="170"/>
    </location>
</feature>
<sequence length="222" mass="23845">MVISRRFSTRRYRDRAHAGRVLAERLSSDLRGRDDTIVLALPRGGVDVAAPIAEDLRAPLDVYLVHKIGVPWEPEVAAGAIGADDSVVMNDDVLRATGLTPARLAEAVDAARTELRRRDAAYRDRRPQPVVAGRTVVLVDDGVATGATMNVAVRALRSRGAGRIVVAVPAGPVGTADMFPEADSVVCPYTPEDFIGVGGAYDDFAQLTDARVRSVLDQFTDR</sequence>
<keyword evidence="3" id="KW-1185">Reference proteome</keyword>
<dbReference type="EMBL" id="BAAARB010000005">
    <property type="protein sequence ID" value="GAA2375154.1"/>
    <property type="molecule type" value="Genomic_DNA"/>
</dbReference>
<dbReference type="Gene3D" id="3.40.50.2020">
    <property type="match status" value="1"/>
</dbReference>
<gene>
    <name evidence="2" type="ORF">GCM10009855_12950</name>
</gene>
<dbReference type="SUPFAM" id="SSF53271">
    <property type="entry name" value="PRTase-like"/>
    <property type="match status" value="1"/>
</dbReference>
<dbReference type="Gene3D" id="3.30.1310.20">
    <property type="entry name" value="PRTase-like"/>
    <property type="match status" value="1"/>
</dbReference>
<protein>
    <recommendedName>
        <fullName evidence="1">Phosphoribosyltransferase domain-containing protein</fullName>
    </recommendedName>
</protein>
<comment type="caution">
    <text evidence="2">The sequence shown here is derived from an EMBL/GenBank/DDBJ whole genome shotgun (WGS) entry which is preliminary data.</text>
</comment>
<evidence type="ECO:0000259" key="1">
    <source>
        <dbReference type="Pfam" id="PF00156"/>
    </source>
</evidence>
<dbReference type="RefSeq" id="WP_006897660.1">
    <property type="nucleotide sequence ID" value="NZ_BAAARB010000005.1"/>
</dbReference>
<dbReference type="InterPro" id="IPR000836">
    <property type="entry name" value="PRTase_dom"/>
</dbReference>
<dbReference type="CDD" id="cd06223">
    <property type="entry name" value="PRTases_typeI"/>
    <property type="match status" value="1"/>
</dbReference>
<proteinExistence type="predicted"/>
<evidence type="ECO:0000313" key="3">
    <source>
        <dbReference type="Proteomes" id="UP001501170"/>
    </source>
</evidence>
<reference evidence="2 3" key="1">
    <citation type="journal article" date="2019" name="Int. J. Syst. Evol. Microbiol.">
        <title>The Global Catalogue of Microorganisms (GCM) 10K type strain sequencing project: providing services to taxonomists for standard genome sequencing and annotation.</title>
        <authorList>
            <consortium name="The Broad Institute Genomics Platform"/>
            <consortium name="The Broad Institute Genome Sequencing Center for Infectious Disease"/>
            <person name="Wu L."/>
            <person name="Ma J."/>
        </authorList>
    </citation>
    <scope>NUCLEOTIDE SEQUENCE [LARGE SCALE GENOMIC DNA]</scope>
    <source>
        <strain evidence="2 3">JCM 16227</strain>
    </source>
</reference>
<dbReference type="Pfam" id="PF00156">
    <property type="entry name" value="Pribosyltran"/>
    <property type="match status" value="1"/>
</dbReference>
<evidence type="ECO:0000313" key="2">
    <source>
        <dbReference type="EMBL" id="GAA2375154.1"/>
    </source>
</evidence>
<dbReference type="InterPro" id="IPR029057">
    <property type="entry name" value="PRTase-like"/>
</dbReference>
<dbReference type="Proteomes" id="UP001501170">
    <property type="component" value="Unassembled WGS sequence"/>
</dbReference>
<accession>A0ABN3HBR5</accession>
<name>A0ABN3HBR5_9ACTN</name>
<organism evidence="2 3">
    <name type="scientific">Gordonia cholesterolivorans</name>
    <dbReference type="NCBI Taxonomy" id="559625"/>
    <lineage>
        <taxon>Bacteria</taxon>
        <taxon>Bacillati</taxon>
        <taxon>Actinomycetota</taxon>
        <taxon>Actinomycetes</taxon>
        <taxon>Mycobacteriales</taxon>
        <taxon>Gordoniaceae</taxon>
        <taxon>Gordonia</taxon>
    </lineage>
</organism>